<reference evidence="2" key="1">
    <citation type="submission" date="2020-11" db="EMBL/GenBank/DDBJ databases">
        <title>Chlorella ohadii genome sequencing and assembly.</title>
        <authorList>
            <person name="Murik O."/>
            <person name="Treves H."/>
            <person name="Kedem I."/>
            <person name="Shotland Y."/>
            <person name="Kaplan A."/>
        </authorList>
    </citation>
    <scope>NUCLEOTIDE SEQUENCE</scope>
    <source>
        <strain evidence="2">1</strain>
    </source>
</reference>
<dbReference type="Gene3D" id="3.40.50.1110">
    <property type="entry name" value="SGNH hydrolase"/>
    <property type="match status" value="1"/>
</dbReference>
<protein>
    <recommendedName>
        <fullName evidence="1">SGNH hydrolase-type esterase domain-containing protein</fullName>
    </recommendedName>
</protein>
<keyword evidence="3" id="KW-1185">Reference proteome</keyword>
<proteinExistence type="predicted"/>
<organism evidence="2 3">
    <name type="scientific">Chlorella ohadii</name>
    <dbReference type="NCBI Taxonomy" id="2649997"/>
    <lineage>
        <taxon>Eukaryota</taxon>
        <taxon>Viridiplantae</taxon>
        <taxon>Chlorophyta</taxon>
        <taxon>core chlorophytes</taxon>
        <taxon>Trebouxiophyceae</taxon>
        <taxon>Chlorellales</taxon>
        <taxon>Chlorellaceae</taxon>
        <taxon>Chlorella clade</taxon>
        <taxon>Chlorella</taxon>
    </lineage>
</organism>
<dbReference type="InterPro" id="IPR013830">
    <property type="entry name" value="SGNH_hydro"/>
</dbReference>
<accession>A0AAD5DHT6</accession>
<sequence length="330" mass="35119">MGLAVHFLWARAAPRPEPLYQGVAVQLLHPSGGSLPEIYRRLLAIDTPSLGSSNGGGGGGPELATRAIQLPEDELPDWVALGNPKASWLRSQNESVASVAALNANASRRADVLVYGDSLTVGMGRNRKAWAVLNGMDALPLGMTGSTVEQLAWRLLQGGERPAVPPRAAVFFIGVNNLVHNVPGAPAHLEWLLQWAQSAWPDTQIALMKLLPSGKVDVWPTNAAYEDLAAQLGLPLIESAPAAAAVAAGMTTLKTRLPGPRQRSCCLTLLHTSACPWPWPKPKQDWDPSDLTRFKDDQLHHSAEGQEELAACLAAAVVPLVANATEILAV</sequence>
<dbReference type="SUPFAM" id="SSF52266">
    <property type="entry name" value="SGNH hydrolase"/>
    <property type="match status" value="1"/>
</dbReference>
<dbReference type="InterPro" id="IPR036514">
    <property type="entry name" value="SGNH_hydro_sf"/>
</dbReference>
<name>A0AAD5DHT6_9CHLO</name>
<dbReference type="EMBL" id="JADXDR010000185">
    <property type="protein sequence ID" value="KAI7836484.1"/>
    <property type="molecule type" value="Genomic_DNA"/>
</dbReference>
<evidence type="ECO:0000259" key="1">
    <source>
        <dbReference type="Pfam" id="PF13472"/>
    </source>
</evidence>
<feature type="domain" description="SGNH hydrolase-type esterase" evidence="1">
    <location>
        <begin position="114"/>
        <end position="244"/>
    </location>
</feature>
<dbReference type="AlphaFoldDB" id="A0AAD5DHT6"/>
<dbReference type="Pfam" id="PF13472">
    <property type="entry name" value="Lipase_GDSL_2"/>
    <property type="match status" value="1"/>
</dbReference>
<gene>
    <name evidence="2" type="ORF">COHA_009636</name>
</gene>
<evidence type="ECO:0000313" key="2">
    <source>
        <dbReference type="EMBL" id="KAI7836484.1"/>
    </source>
</evidence>
<comment type="caution">
    <text evidence="2">The sequence shown here is derived from an EMBL/GenBank/DDBJ whole genome shotgun (WGS) entry which is preliminary data.</text>
</comment>
<dbReference type="Proteomes" id="UP001205105">
    <property type="component" value="Unassembled WGS sequence"/>
</dbReference>
<evidence type="ECO:0000313" key="3">
    <source>
        <dbReference type="Proteomes" id="UP001205105"/>
    </source>
</evidence>